<dbReference type="KEGG" id="dmi:Desmer_0985"/>
<name>J7IS44_DESMD</name>
<proteinExistence type="predicted"/>
<accession>J7IS44</accession>
<dbReference type="AlphaFoldDB" id="J7IS44"/>
<dbReference type="eggNOG" id="ENOG502ZC28">
    <property type="taxonomic scope" value="Bacteria"/>
</dbReference>
<dbReference type="InterPro" id="IPR022543">
    <property type="entry name" value="DUF2572"/>
</dbReference>
<evidence type="ECO:0000313" key="2">
    <source>
        <dbReference type="Proteomes" id="UP000005262"/>
    </source>
</evidence>
<dbReference type="OrthoDB" id="1792112at2"/>
<keyword evidence="2" id="KW-1185">Reference proteome</keyword>
<dbReference type="Proteomes" id="UP000005262">
    <property type="component" value="Chromosome"/>
</dbReference>
<dbReference type="HOGENOM" id="CLU_307318_0_0_9"/>
<gene>
    <name evidence="1" type="ordered locus">Desmer_0985</name>
</gene>
<protein>
    <submittedName>
        <fullName evidence="1">Uncharacterized protein</fullName>
    </submittedName>
</protein>
<reference evidence="2" key="2">
    <citation type="submission" date="2012-08" db="EMBL/GenBank/DDBJ databases">
        <title>Finished genome of Desulfosporosinus meridiei DSM 13257.</title>
        <authorList>
            <person name="Huntemann M."/>
            <person name="Wei C.-L."/>
            <person name="Han J."/>
            <person name="Detter J.C."/>
            <person name="Han C."/>
            <person name="Davenport K."/>
            <person name="Daligault H."/>
            <person name="Erkkila T."/>
            <person name="Gu W."/>
            <person name="Munk A.C.C."/>
            <person name="Teshima H."/>
            <person name="Xu Y."/>
            <person name="Chain P."/>
            <person name="Tapia R."/>
            <person name="Chen A."/>
            <person name="Krypides N."/>
            <person name="Mavromatis K."/>
            <person name="Markowitz V."/>
            <person name="Szeto E."/>
            <person name="Ivanova N."/>
            <person name="Mikhailova N."/>
            <person name="Ovchinnikova G."/>
            <person name="Pagani I."/>
            <person name="Pati A."/>
            <person name="Goodwin L."/>
            <person name="Peters L."/>
            <person name="Pitluck S."/>
            <person name="Woyke T."/>
            <person name="Pester M."/>
            <person name="Spring S."/>
            <person name="Ollivier B."/>
            <person name="Rattei T."/>
            <person name="Klenk H.-P."/>
            <person name="Wagner M."/>
            <person name="Loy A."/>
        </authorList>
    </citation>
    <scope>NUCLEOTIDE SEQUENCE [LARGE SCALE GENOMIC DNA]</scope>
    <source>
        <strain evidence="2">ATCC BAA-275 / DSM 13257 / NCIMB 13706 / S10</strain>
    </source>
</reference>
<dbReference type="RefSeq" id="WP_014901929.1">
    <property type="nucleotide sequence ID" value="NC_018515.1"/>
</dbReference>
<dbReference type="EMBL" id="CP003629">
    <property type="protein sequence ID" value="AFQ43009.1"/>
    <property type="molecule type" value="Genomic_DNA"/>
</dbReference>
<sequence>MKFGTRLNLKSEKGNALLMALAVIFILTSFGTVSLMTSVANVKMSGKYKSWSKDYSILDTNAETKVNQINSILEEAESNAQKYMDGQYYLSSMGPSGDLEIPDPAQKYINGQWSTWVKPYLGDMESEEYKNYQPIFVDNILTRLYYYYASKLLNNNADANGYALLTQIDGSDIGLTDYQSNLFSSSTQILNEGNLAVKLQTNTIKDKVIAVRLIVNYPTYEPVKQTKVVVFKGNPIWTNAITAAGSIGFINGSSTIKGDLFSADKEESLYLNDNHVKASGIYSDGAQVSIYGNVYSKGNLHTIRSNSKMNIYKYPTENFSIDLKSNVFAKNIYPGLFFEDDLEKYPISTKYTYVEPYPVDSSDDTLYFINQDIIGGNIYCNSLSVDRTVDDKKVDNAEIYAHGNVSTWNDIKMNNSIPGSLFDGKDSKITVAKNFIGINAEGHNGDPNASSTVINNTALSGNTITLNGKMIVPGTAWAEYAGVKKNGWERFWWPGSKSNPINPWLSYQYYQTGESITAKNADIYSAYLSPVEHPVPSYNYSYEPYTIEAEPDSYVEANINSYYLMRGDNTSGSDTDSLIPKKSQLTDFINSKKLSGGKVVSNIFSGGNVTGYALGEALLHRSKASTVTVHGEPISNLPDDLQPHQIIDNADYHMYYFDIQSTLSKIFLSKVQNLGTLKKMPVSFEGFIDPSEGYRENLGRDYEDYVDKSAVKDINGNLLHSNPAEMTNAFVYLELPSSGETNILNISDSFSGIIYCEGNLKITGSGNFNGAIIAEGNITVVNDASISYDEEVIQNVLEKDNDAYCFFSKLSSFENQTNKSKGFIDKSAIFNSDGSLRSWVKTDPTGMQKNFIYFKNNNSTLHSGNYQGIIYCEGNLNIENGVTLNGAIICEGNVTVEGGSTITYDEKVIKNVLKDANVRRFFAPGEMGSDIISNYTTTASDGAVRLTNVKRFQIVEWKEEQQ</sequence>
<dbReference type="STRING" id="768704.Desmer_0985"/>
<organism evidence="1 2">
    <name type="scientific">Desulfosporosinus meridiei (strain ATCC BAA-275 / DSM 13257 / KCTC 12902 / NCIMB 13706 / S10)</name>
    <dbReference type="NCBI Taxonomy" id="768704"/>
    <lineage>
        <taxon>Bacteria</taxon>
        <taxon>Bacillati</taxon>
        <taxon>Bacillota</taxon>
        <taxon>Clostridia</taxon>
        <taxon>Eubacteriales</taxon>
        <taxon>Desulfitobacteriaceae</taxon>
        <taxon>Desulfosporosinus</taxon>
    </lineage>
</organism>
<dbReference type="Pfam" id="PF10833">
    <property type="entry name" value="DUF2572"/>
    <property type="match status" value="2"/>
</dbReference>
<reference evidence="1 2" key="1">
    <citation type="journal article" date="2012" name="J. Bacteriol.">
        <title>Complete genome sequences of Desulfosporosinus orientis DSM765T, Desulfosporosinus youngiae DSM17734T, Desulfosporosinus meridiei DSM13257T, and Desulfosporosinus acidiphilus DSM22704T.</title>
        <authorList>
            <person name="Pester M."/>
            <person name="Brambilla E."/>
            <person name="Alazard D."/>
            <person name="Rattei T."/>
            <person name="Weinmaier T."/>
            <person name="Han J."/>
            <person name="Lucas S."/>
            <person name="Lapidus A."/>
            <person name="Cheng J.F."/>
            <person name="Goodwin L."/>
            <person name="Pitluck S."/>
            <person name="Peters L."/>
            <person name="Ovchinnikova G."/>
            <person name="Teshima H."/>
            <person name="Detter J.C."/>
            <person name="Han C.S."/>
            <person name="Tapia R."/>
            <person name="Land M.L."/>
            <person name="Hauser L."/>
            <person name="Kyrpides N.C."/>
            <person name="Ivanova N.N."/>
            <person name="Pagani I."/>
            <person name="Huntmann M."/>
            <person name="Wei C.L."/>
            <person name="Davenport K.W."/>
            <person name="Daligault H."/>
            <person name="Chain P.S."/>
            <person name="Chen A."/>
            <person name="Mavromatis K."/>
            <person name="Markowitz V."/>
            <person name="Szeto E."/>
            <person name="Mikhailova N."/>
            <person name="Pati A."/>
            <person name="Wagner M."/>
            <person name="Woyke T."/>
            <person name="Ollivier B."/>
            <person name="Klenk H.P."/>
            <person name="Spring S."/>
            <person name="Loy A."/>
        </authorList>
    </citation>
    <scope>NUCLEOTIDE SEQUENCE [LARGE SCALE GENOMIC DNA]</scope>
    <source>
        <strain evidence="2">ATCC BAA-275 / DSM 13257 / NCIMB 13706 / S10</strain>
    </source>
</reference>
<evidence type="ECO:0000313" key="1">
    <source>
        <dbReference type="EMBL" id="AFQ43009.1"/>
    </source>
</evidence>